<organism evidence="2 3">
    <name type="scientific">Streptomyces noursei</name>
    <name type="common">Streptomyces albulus</name>
    <dbReference type="NCBI Taxonomy" id="1971"/>
    <lineage>
        <taxon>Bacteria</taxon>
        <taxon>Bacillati</taxon>
        <taxon>Actinomycetota</taxon>
        <taxon>Actinomycetes</taxon>
        <taxon>Kitasatosporales</taxon>
        <taxon>Streptomycetaceae</taxon>
        <taxon>Streptomyces</taxon>
    </lineage>
</organism>
<dbReference type="EMBL" id="LJSN01000002">
    <property type="protein sequence ID" value="PNE40931.1"/>
    <property type="molecule type" value="Genomic_DNA"/>
</dbReference>
<keyword evidence="1" id="KW-0812">Transmembrane</keyword>
<evidence type="ECO:0000313" key="3">
    <source>
        <dbReference type="Proteomes" id="UP000236047"/>
    </source>
</evidence>
<evidence type="ECO:0000313" key="2">
    <source>
        <dbReference type="EMBL" id="PNE40931.1"/>
    </source>
</evidence>
<accession>A0A2N8PIU1</accession>
<comment type="caution">
    <text evidence="2">The sequence shown here is derived from an EMBL/GenBank/DDBJ whole genome shotgun (WGS) entry which is preliminary data.</text>
</comment>
<keyword evidence="1" id="KW-0472">Membrane</keyword>
<evidence type="ECO:0000256" key="1">
    <source>
        <dbReference type="SAM" id="Phobius"/>
    </source>
</evidence>
<dbReference type="Proteomes" id="UP000236047">
    <property type="component" value="Unassembled WGS sequence"/>
</dbReference>
<protein>
    <recommendedName>
        <fullName evidence="4">Hydrophobic protein</fullName>
    </recommendedName>
</protein>
<dbReference type="RefSeq" id="WP_073446231.1">
    <property type="nucleotide sequence ID" value="NZ_LJSN01000002.1"/>
</dbReference>
<sequence>MAPLLLVLLLVLLVLLLAGAGLVMRVLWLVALALVAVLLIGFLFRTSGPRGTRGRRQPW</sequence>
<dbReference type="AlphaFoldDB" id="A0A2N8PIU1"/>
<proteinExistence type="predicted"/>
<keyword evidence="1" id="KW-1133">Transmembrane helix</keyword>
<gene>
    <name evidence="2" type="ORF">AOB60_09225</name>
</gene>
<keyword evidence="3" id="KW-1185">Reference proteome</keyword>
<evidence type="ECO:0008006" key="4">
    <source>
        <dbReference type="Google" id="ProtNLM"/>
    </source>
</evidence>
<feature type="transmembrane region" description="Helical" evidence="1">
    <location>
        <begin position="29"/>
        <end position="46"/>
    </location>
</feature>
<reference evidence="3" key="1">
    <citation type="submission" date="2015-09" db="EMBL/GenBank/DDBJ databases">
        <authorList>
            <person name="Graham D.E."/>
            <person name="Mahan K.M."/>
            <person name="Klingeman D.M."/>
            <person name="Fida T."/>
            <person name="Giannone R.J."/>
            <person name="Hettich R.L."/>
            <person name="Parry R.J."/>
            <person name="Spain J.C."/>
        </authorList>
    </citation>
    <scope>NUCLEOTIDE SEQUENCE [LARGE SCALE GENOMIC DNA]</scope>
    <source>
        <strain evidence="3">JCM 4701</strain>
    </source>
</reference>
<name>A0A2N8PIU1_STRNR</name>